<protein>
    <submittedName>
        <fullName evidence="2">Uncharacterized protein</fullName>
    </submittedName>
</protein>
<sequence>MTTGFHQQDPNINFSVPRSAPKPQHGRAPDQKVVKVNEQKSIHPRPGH</sequence>
<evidence type="ECO:0000313" key="2">
    <source>
        <dbReference type="EMBL" id="MFD3262984.1"/>
    </source>
</evidence>
<dbReference type="Proteomes" id="UP001598130">
    <property type="component" value="Unassembled WGS sequence"/>
</dbReference>
<organism evidence="2 3">
    <name type="scientific">Phenylobacterium ferrooxidans</name>
    <dbReference type="NCBI Taxonomy" id="2982689"/>
    <lineage>
        <taxon>Bacteria</taxon>
        <taxon>Pseudomonadati</taxon>
        <taxon>Pseudomonadota</taxon>
        <taxon>Alphaproteobacteria</taxon>
        <taxon>Caulobacterales</taxon>
        <taxon>Caulobacteraceae</taxon>
        <taxon>Phenylobacterium</taxon>
    </lineage>
</organism>
<name>A0ABW6CJN5_9CAUL</name>
<keyword evidence="3" id="KW-1185">Reference proteome</keyword>
<comment type="caution">
    <text evidence="2">The sequence shown here is derived from an EMBL/GenBank/DDBJ whole genome shotgun (WGS) entry which is preliminary data.</text>
</comment>
<reference evidence="2 3" key="1">
    <citation type="submission" date="2022-09" db="EMBL/GenBank/DDBJ databases">
        <title>New species of Phenylobacterium.</title>
        <authorList>
            <person name="Mieszkin S."/>
        </authorList>
    </citation>
    <scope>NUCLEOTIDE SEQUENCE [LARGE SCALE GENOMIC DNA]</scope>
    <source>
        <strain evidence="2 3">HK31-G</strain>
    </source>
</reference>
<accession>A0ABW6CJN5</accession>
<evidence type="ECO:0000313" key="3">
    <source>
        <dbReference type="Proteomes" id="UP001598130"/>
    </source>
</evidence>
<feature type="compositionally biased region" description="Basic and acidic residues" evidence="1">
    <location>
        <begin position="27"/>
        <end position="41"/>
    </location>
</feature>
<feature type="compositionally biased region" description="Polar residues" evidence="1">
    <location>
        <begin position="1"/>
        <end position="16"/>
    </location>
</feature>
<dbReference type="RefSeq" id="WP_377367571.1">
    <property type="nucleotide sequence ID" value="NZ_JAOTJD010000004.1"/>
</dbReference>
<dbReference type="EMBL" id="JAOTJD010000004">
    <property type="protein sequence ID" value="MFD3262984.1"/>
    <property type="molecule type" value="Genomic_DNA"/>
</dbReference>
<proteinExistence type="predicted"/>
<evidence type="ECO:0000256" key="1">
    <source>
        <dbReference type="SAM" id="MobiDB-lite"/>
    </source>
</evidence>
<feature type="region of interest" description="Disordered" evidence="1">
    <location>
        <begin position="1"/>
        <end position="48"/>
    </location>
</feature>
<gene>
    <name evidence="2" type="ORF">OCL97_03275</name>
</gene>